<keyword evidence="2" id="KW-1185">Reference proteome</keyword>
<dbReference type="Proteomes" id="UP001180020">
    <property type="component" value="Unassembled WGS sequence"/>
</dbReference>
<protein>
    <submittedName>
        <fullName evidence="1">Uncharacterized protein</fullName>
    </submittedName>
</protein>
<proteinExistence type="predicted"/>
<accession>A0AAV9FBX0</accession>
<gene>
    <name evidence="1" type="ORF">QJS10_CPA03g00757</name>
</gene>
<reference evidence="1" key="2">
    <citation type="submission" date="2023-06" db="EMBL/GenBank/DDBJ databases">
        <authorList>
            <person name="Ma L."/>
            <person name="Liu K.-W."/>
            <person name="Li Z."/>
            <person name="Hsiao Y.-Y."/>
            <person name="Qi Y."/>
            <person name="Fu T."/>
            <person name="Tang G."/>
            <person name="Zhang D."/>
            <person name="Sun W.-H."/>
            <person name="Liu D.-K."/>
            <person name="Li Y."/>
            <person name="Chen G.-Z."/>
            <person name="Liu X.-D."/>
            <person name="Liao X.-Y."/>
            <person name="Jiang Y.-T."/>
            <person name="Yu X."/>
            <person name="Hao Y."/>
            <person name="Huang J."/>
            <person name="Zhao X.-W."/>
            <person name="Ke S."/>
            <person name="Chen Y.-Y."/>
            <person name="Wu W.-L."/>
            <person name="Hsu J.-L."/>
            <person name="Lin Y.-F."/>
            <person name="Huang M.-D."/>
            <person name="Li C.-Y."/>
            <person name="Huang L."/>
            <person name="Wang Z.-W."/>
            <person name="Zhao X."/>
            <person name="Zhong W.-Y."/>
            <person name="Peng D.-H."/>
            <person name="Ahmad S."/>
            <person name="Lan S."/>
            <person name="Zhang J.-S."/>
            <person name="Tsai W.-C."/>
            <person name="Van De Peer Y."/>
            <person name="Liu Z.-J."/>
        </authorList>
    </citation>
    <scope>NUCLEOTIDE SEQUENCE</scope>
    <source>
        <strain evidence="1">CP</strain>
        <tissue evidence="1">Leaves</tissue>
    </source>
</reference>
<comment type="caution">
    <text evidence="1">The sequence shown here is derived from an EMBL/GenBank/DDBJ whole genome shotgun (WGS) entry which is preliminary data.</text>
</comment>
<reference evidence="1" key="1">
    <citation type="journal article" date="2023" name="Nat. Commun.">
        <title>Diploid and tetraploid genomes of Acorus and the evolution of monocots.</title>
        <authorList>
            <person name="Ma L."/>
            <person name="Liu K.W."/>
            <person name="Li Z."/>
            <person name="Hsiao Y.Y."/>
            <person name="Qi Y."/>
            <person name="Fu T."/>
            <person name="Tang G.D."/>
            <person name="Zhang D."/>
            <person name="Sun W.H."/>
            <person name="Liu D.K."/>
            <person name="Li Y."/>
            <person name="Chen G.Z."/>
            <person name="Liu X.D."/>
            <person name="Liao X.Y."/>
            <person name="Jiang Y.T."/>
            <person name="Yu X."/>
            <person name="Hao Y."/>
            <person name="Huang J."/>
            <person name="Zhao X.W."/>
            <person name="Ke S."/>
            <person name="Chen Y.Y."/>
            <person name="Wu W.L."/>
            <person name="Hsu J.L."/>
            <person name="Lin Y.F."/>
            <person name="Huang M.D."/>
            <person name="Li C.Y."/>
            <person name="Huang L."/>
            <person name="Wang Z.W."/>
            <person name="Zhao X."/>
            <person name="Zhong W.Y."/>
            <person name="Peng D.H."/>
            <person name="Ahmad S."/>
            <person name="Lan S."/>
            <person name="Zhang J.S."/>
            <person name="Tsai W.C."/>
            <person name="Van de Peer Y."/>
            <person name="Liu Z.J."/>
        </authorList>
    </citation>
    <scope>NUCLEOTIDE SEQUENCE</scope>
    <source>
        <strain evidence="1">CP</strain>
    </source>
</reference>
<organism evidence="1 2">
    <name type="scientific">Acorus calamus</name>
    <name type="common">Sweet flag</name>
    <dbReference type="NCBI Taxonomy" id="4465"/>
    <lineage>
        <taxon>Eukaryota</taxon>
        <taxon>Viridiplantae</taxon>
        <taxon>Streptophyta</taxon>
        <taxon>Embryophyta</taxon>
        <taxon>Tracheophyta</taxon>
        <taxon>Spermatophyta</taxon>
        <taxon>Magnoliopsida</taxon>
        <taxon>Liliopsida</taxon>
        <taxon>Acoraceae</taxon>
        <taxon>Acorus</taxon>
    </lineage>
</organism>
<evidence type="ECO:0000313" key="1">
    <source>
        <dbReference type="EMBL" id="KAK1322383.1"/>
    </source>
</evidence>
<name>A0AAV9FBX0_ACOCL</name>
<dbReference type="AlphaFoldDB" id="A0AAV9FBX0"/>
<dbReference type="EMBL" id="JAUJYO010000003">
    <property type="protein sequence ID" value="KAK1322383.1"/>
    <property type="molecule type" value="Genomic_DNA"/>
</dbReference>
<evidence type="ECO:0000313" key="2">
    <source>
        <dbReference type="Proteomes" id="UP001180020"/>
    </source>
</evidence>
<sequence length="69" mass="7732">MTGGHAGSVVVRFFSFAGAGGYREFAFVLGCLRFYKTYEMFIVEDIHYLNGVCKSGLIGIVIDAFYYKK</sequence>